<organism evidence="2 3">
    <name type="scientific">Crystallibacter crystallopoietes</name>
    <dbReference type="NCBI Taxonomy" id="37928"/>
    <lineage>
        <taxon>Bacteria</taxon>
        <taxon>Bacillati</taxon>
        <taxon>Actinomycetota</taxon>
        <taxon>Actinomycetes</taxon>
        <taxon>Micrococcales</taxon>
        <taxon>Micrococcaceae</taxon>
        <taxon>Crystallibacter</taxon>
    </lineage>
</organism>
<evidence type="ECO:0000313" key="2">
    <source>
        <dbReference type="EMBL" id="SDQ76210.1"/>
    </source>
</evidence>
<evidence type="ECO:0000259" key="1">
    <source>
        <dbReference type="Pfam" id="PF12697"/>
    </source>
</evidence>
<dbReference type="PANTHER" id="PTHR43433">
    <property type="entry name" value="HYDROLASE, ALPHA/BETA FOLD FAMILY PROTEIN"/>
    <property type="match status" value="1"/>
</dbReference>
<dbReference type="InterPro" id="IPR029058">
    <property type="entry name" value="AB_hydrolase_fold"/>
</dbReference>
<name>A0A1H1DIL6_9MICC</name>
<dbReference type="InterPro" id="IPR000073">
    <property type="entry name" value="AB_hydrolase_1"/>
</dbReference>
<dbReference type="PRINTS" id="PR00111">
    <property type="entry name" value="ABHYDROLASE"/>
</dbReference>
<reference evidence="2 3" key="1">
    <citation type="submission" date="2016-10" db="EMBL/GenBank/DDBJ databases">
        <authorList>
            <person name="de Groot N.N."/>
        </authorList>
    </citation>
    <scope>NUCLEOTIDE SEQUENCE [LARGE SCALE GENOMIC DNA]</scope>
    <source>
        <strain evidence="2 3">DSM 20117</strain>
    </source>
</reference>
<feature type="domain" description="AB hydrolase-1" evidence="1">
    <location>
        <begin position="27"/>
        <end position="252"/>
    </location>
</feature>
<keyword evidence="3" id="KW-1185">Reference proteome</keyword>
<dbReference type="STRING" id="37928.SAMN04489742_2461"/>
<gene>
    <name evidence="2" type="ORF">SAMN04489742_2461</name>
</gene>
<dbReference type="EMBL" id="FNKH01000002">
    <property type="protein sequence ID" value="SDQ76210.1"/>
    <property type="molecule type" value="Genomic_DNA"/>
</dbReference>
<dbReference type="SUPFAM" id="SSF53474">
    <property type="entry name" value="alpha/beta-Hydrolases"/>
    <property type="match status" value="1"/>
</dbReference>
<dbReference type="PANTHER" id="PTHR43433:SF5">
    <property type="entry name" value="AB HYDROLASE-1 DOMAIN-CONTAINING PROTEIN"/>
    <property type="match status" value="1"/>
</dbReference>
<dbReference type="Pfam" id="PF12697">
    <property type="entry name" value="Abhydrolase_6"/>
    <property type="match status" value="1"/>
</dbReference>
<dbReference type="AlphaFoldDB" id="A0A1H1DIL6"/>
<dbReference type="InterPro" id="IPR050471">
    <property type="entry name" value="AB_hydrolase"/>
</dbReference>
<evidence type="ECO:0000313" key="3">
    <source>
        <dbReference type="Proteomes" id="UP000181917"/>
    </source>
</evidence>
<accession>A0A1H1DIL6</accession>
<sequence>MVGMQHVADGTWASGMPWMRLGSGLPLVFLPGLTSTHRLPHGQDRRFQLQEVKPFAAKREVWWANRRPGLDPDATMADIAADYAEALRTSFGQPVDVLGFSTGGSVALQLAVDHPDVVRRLVILSAAGRLSSTGRRVQRLAADEIRAGRPRRAAAAMMAMLGNGPASSKVLAGTGWLLGPVFFGDADKDMLTTIDAEDAFNLMARLSEIVSPVLVVGGGRDKFYSETLFQSTAEQIPNGRLVLYKRRGHVGTGAPGLAAGVLEFLDGQA</sequence>
<dbReference type="Proteomes" id="UP000181917">
    <property type="component" value="Unassembled WGS sequence"/>
</dbReference>
<proteinExistence type="predicted"/>
<protein>
    <submittedName>
        <fullName evidence="2">Pimeloyl-ACP methyl ester carboxylesterase</fullName>
    </submittedName>
</protein>
<dbReference type="Gene3D" id="3.40.50.1820">
    <property type="entry name" value="alpha/beta hydrolase"/>
    <property type="match status" value="1"/>
</dbReference>
<dbReference type="GO" id="GO:0003824">
    <property type="term" value="F:catalytic activity"/>
    <property type="evidence" value="ECO:0007669"/>
    <property type="project" value="UniProtKB-ARBA"/>
</dbReference>